<dbReference type="GO" id="GO:0008017">
    <property type="term" value="F:microtubule binding"/>
    <property type="evidence" value="ECO:0007669"/>
    <property type="project" value="InterPro"/>
</dbReference>
<dbReference type="GO" id="GO:0000132">
    <property type="term" value="P:establishment of mitotic spindle orientation"/>
    <property type="evidence" value="ECO:0007669"/>
    <property type="project" value="TreeGrafter"/>
</dbReference>
<keyword evidence="9" id="KW-1185">Reference proteome</keyword>
<dbReference type="PANTHER" id="PTHR10921">
    <property type="entry name" value="NUCLEAR DISTRIBUTION PROTEIN NUDE HOMOLOG 1"/>
    <property type="match status" value="1"/>
</dbReference>
<dbReference type="GeneTree" id="ENSGT00390000000111"/>
<dbReference type="GO" id="GO:0051642">
    <property type="term" value="P:centrosome localization"/>
    <property type="evidence" value="ECO:0007669"/>
    <property type="project" value="TreeGrafter"/>
</dbReference>
<evidence type="ECO:0000313" key="8">
    <source>
        <dbReference type="Ensembl" id="ENSKMAP00000010686.1"/>
    </source>
</evidence>
<dbReference type="AlphaFoldDB" id="A0A3Q3A328"/>
<evidence type="ECO:0000256" key="2">
    <source>
        <dbReference type="ARBA" id="ARBA00007429"/>
    </source>
</evidence>
<dbReference type="GO" id="GO:0005813">
    <property type="term" value="C:centrosome"/>
    <property type="evidence" value="ECO:0007669"/>
    <property type="project" value="TreeGrafter"/>
</dbReference>
<dbReference type="OMA" id="YESKWRE"/>
<dbReference type="Ensembl" id="ENSKMAT00000010848.1">
    <property type="protein sequence ID" value="ENSKMAP00000010686.1"/>
    <property type="gene ID" value="ENSKMAG00000008017.1"/>
</dbReference>
<evidence type="ECO:0000256" key="6">
    <source>
        <dbReference type="ARBA" id="ARBA00023328"/>
    </source>
</evidence>
<evidence type="ECO:0000256" key="7">
    <source>
        <dbReference type="SAM" id="Coils"/>
    </source>
</evidence>
<dbReference type="GO" id="GO:0007100">
    <property type="term" value="P:mitotic centrosome separation"/>
    <property type="evidence" value="ECO:0007669"/>
    <property type="project" value="TreeGrafter"/>
</dbReference>
<proteinExistence type="inferred from homology"/>
<dbReference type="GO" id="GO:0007059">
    <property type="term" value="P:chromosome segregation"/>
    <property type="evidence" value="ECO:0007669"/>
    <property type="project" value="TreeGrafter"/>
</dbReference>
<organism evidence="8 9">
    <name type="scientific">Kryptolebias marmoratus</name>
    <name type="common">Mangrove killifish</name>
    <name type="synonym">Rivulus marmoratus</name>
    <dbReference type="NCBI Taxonomy" id="37003"/>
    <lineage>
        <taxon>Eukaryota</taxon>
        <taxon>Metazoa</taxon>
        <taxon>Chordata</taxon>
        <taxon>Craniata</taxon>
        <taxon>Vertebrata</taxon>
        <taxon>Euteleostomi</taxon>
        <taxon>Actinopterygii</taxon>
        <taxon>Neopterygii</taxon>
        <taxon>Teleostei</taxon>
        <taxon>Neoteleostei</taxon>
        <taxon>Acanthomorphata</taxon>
        <taxon>Ovalentaria</taxon>
        <taxon>Atherinomorphae</taxon>
        <taxon>Cyprinodontiformes</taxon>
        <taxon>Rivulidae</taxon>
        <taxon>Kryptolebias</taxon>
    </lineage>
</organism>
<accession>A0A3Q3A328</accession>
<evidence type="ECO:0000313" key="9">
    <source>
        <dbReference type="Proteomes" id="UP000264800"/>
    </source>
</evidence>
<evidence type="ECO:0000256" key="4">
    <source>
        <dbReference type="ARBA" id="ARBA00022838"/>
    </source>
</evidence>
<keyword evidence="4" id="KW-0995">Kinetochore</keyword>
<feature type="coiled-coil region" evidence="7">
    <location>
        <begin position="16"/>
        <end position="75"/>
    </location>
</feature>
<dbReference type="GO" id="GO:0007020">
    <property type="term" value="P:microtubule nucleation"/>
    <property type="evidence" value="ECO:0007669"/>
    <property type="project" value="TreeGrafter"/>
</dbReference>
<dbReference type="GO" id="GO:0000776">
    <property type="term" value="C:kinetochore"/>
    <property type="evidence" value="ECO:0007669"/>
    <property type="project" value="UniProtKB-KW"/>
</dbReference>
<evidence type="ECO:0000256" key="1">
    <source>
        <dbReference type="ARBA" id="ARBA00004629"/>
    </source>
</evidence>
<name>A0A3Q3A328_KRYMA</name>
<dbReference type="GO" id="GO:0005871">
    <property type="term" value="C:kinesin complex"/>
    <property type="evidence" value="ECO:0007669"/>
    <property type="project" value="TreeGrafter"/>
</dbReference>
<keyword evidence="5 7" id="KW-0175">Coiled coil</keyword>
<dbReference type="GO" id="GO:0016477">
    <property type="term" value="P:cell migration"/>
    <property type="evidence" value="ECO:0007669"/>
    <property type="project" value="TreeGrafter"/>
</dbReference>
<dbReference type="STRING" id="37003.ENSKMAP00000010686"/>
<protein>
    <submittedName>
        <fullName evidence="8">Nuclear distribution protein nudE homolog 1-like</fullName>
    </submittedName>
</protein>
<sequence length="94" mass="11224">MGDQEPAQFGSLEEELEFWKEQAVRNQQIAAEAQEELQEFQQMSRDYEVELESELKQYEARNRELLSSNNHLRLELENYKPLDCPLDRPLDRPL</sequence>
<evidence type="ECO:0000256" key="5">
    <source>
        <dbReference type="ARBA" id="ARBA00023054"/>
    </source>
</evidence>
<comment type="subcellular location">
    <subcellularLocation>
        <location evidence="1">Chromosome</location>
        <location evidence="1">Centromere</location>
        <location evidence="1">Kinetochore</location>
    </subcellularLocation>
</comment>
<dbReference type="PANTHER" id="PTHR10921:SF2">
    <property type="entry name" value="NUCLEAR DISTRIBUTION PROTEIN NUDE HOMOLOG 1"/>
    <property type="match status" value="1"/>
</dbReference>
<reference evidence="8" key="2">
    <citation type="submission" date="2025-09" db="UniProtKB">
        <authorList>
            <consortium name="Ensembl"/>
        </authorList>
    </citation>
    <scope>IDENTIFICATION</scope>
</reference>
<keyword evidence="3" id="KW-0597">Phosphoprotein</keyword>
<dbReference type="InterPro" id="IPR033494">
    <property type="entry name" value="NUDE"/>
</dbReference>
<keyword evidence="6" id="KW-0137">Centromere</keyword>
<evidence type="ECO:0000256" key="3">
    <source>
        <dbReference type="ARBA" id="ARBA00022553"/>
    </source>
</evidence>
<comment type="similarity">
    <text evidence="2">Belongs to the nudE family.</text>
</comment>
<reference evidence="8" key="1">
    <citation type="submission" date="2025-08" db="UniProtKB">
        <authorList>
            <consortium name="Ensembl"/>
        </authorList>
    </citation>
    <scope>IDENTIFICATION</scope>
</reference>
<dbReference type="GO" id="GO:0047496">
    <property type="term" value="P:vesicle transport along microtubule"/>
    <property type="evidence" value="ECO:0007669"/>
    <property type="project" value="TreeGrafter"/>
</dbReference>
<dbReference type="Proteomes" id="UP000264800">
    <property type="component" value="Unplaced"/>
</dbReference>